<dbReference type="Gene3D" id="3.40.50.300">
    <property type="entry name" value="P-loop containing nucleotide triphosphate hydrolases"/>
    <property type="match status" value="1"/>
</dbReference>
<dbReference type="Proteomes" id="UP000715441">
    <property type="component" value="Unassembled WGS sequence"/>
</dbReference>
<keyword evidence="3" id="KW-1185">Reference proteome</keyword>
<reference evidence="2 3" key="1">
    <citation type="submission" date="2020-04" db="EMBL/GenBank/DDBJ databases">
        <title>Novel species.</title>
        <authorList>
            <person name="Teo W.F.A."/>
            <person name="Lipun K."/>
            <person name="Srisuk N."/>
            <person name="Duangmal K."/>
        </authorList>
    </citation>
    <scope>NUCLEOTIDE SEQUENCE [LARGE SCALE GENOMIC DNA]</scope>
    <source>
        <strain evidence="2 3">K13G38</strain>
    </source>
</reference>
<evidence type="ECO:0000313" key="2">
    <source>
        <dbReference type="EMBL" id="NKQ59398.1"/>
    </source>
</evidence>
<evidence type="ECO:0000313" key="3">
    <source>
        <dbReference type="Proteomes" id="UP000715441"/>
    </source>
</evidence>
<evidence type="ECO:0000256" key="1">
    <source>
        <dbReference type="SAM" id="MobiDB-lite"/>
    </source>
</evidence>
<feature type="compositionally biased region" description="Low complexity" evidence="1">
    <location>
        <begin position="7"/>
        <end position="24"/>
    </location>
</feature>
<sequence>MSRTHHQAPQQKPAQQAGQEGAQVAYSLSRKEGWRRFVETTPRTRPETLTATALARLGGDVRADYDEARHDWHANFGTIATPQLTAVRDELELIVASNRQDADRVCGAAVIDGQPGLGKTTIANLFGRDFDRTARRRHGTVTEAGDERIPVFRVGLTSNTTLRTLNKMICEFYGHPGASRGSAAQLASYALDCVLQCGTRVGIIDDVHFIDQHSRDGLAVSNHLKWLANELPITFIYAGVGLAERRFFDEGLSGPSVALAQTARRWTRLAVDPFERGKHWRALLKAIEKQLVLAHTRPGQLTSLADYLFARTGGHIGSLMTLITRGCFKAIRTGDEQLSHDLLDSVRIDEASEKARHRLEAATRTSRTARQRAAS</sequence>
<gene>
    <name evidence="2" type="ORF">HFP15_41855</name>
</gene>
<dbReference type="RefSeq" id="WP_168524130.1">
    <property type="nucleotide sequence ID" value="NZ_JAAXLS010000098.1"/>
</dbReference>
<protein>
    <submittedName>
        <fullName evidence="2">AAA family ATPase</fullName>
    </submittedName>
</protein>
<dbReference type="EMBL" id="JAAXLS010000098">
    <property type="protein sequence ID" value="NKQ59398.1"/>
    <property type="molecule type" value="Genomic_DNA"/>
</dbReference>
<comment type="caution">
    <text evidence="2">The sequence shown here is derived from an EMBL/GenBank/DDBJ whole genome shotgun (WGS) entry which is preliminary data.</text>
</comment>
<feature type="region of interest" description="Disordered" evidence="1">
    <location>
        <begin position="1"/>
        <end position="24"/>
    </location>
</feature>
<dbReference type="InterPro" id="IPR027417">
    <property type="entry name" value="P-loop_NTPase"/>
</dbReference>
<dbReference type="InterPro" id="IPR008868">
    <property type="entry name" value="TniB"/>
</dbReference>
<accession>A0ABX1JHV8</accession>
<dbReference type="Pfam" id="PF05621">
    <property type="entry name" value="TniB"/>
    <property type="match status" value="1"/>
</dbReference>
<dbReference type="SUPFAM" id="SSF52540">
    <property type="entry name" value="P-loop containing nucleoside triphosphate hydrolases"/>
    <property type="match status" value="1"/>
</dbReference>
<organism evidence="2 3">
    <name type="scientific">Amycolatopsis acididurans</name>
    <dbReference type="NCBI Taxonomy" id="2724524"/>
    <lineage>
        <taxon>Bacteria</taxon>
        <taxon>Bacillati</taxon>
        <taxon>Actinomycetota</taxon>
        <taxon>Actinomycetes</taxon>
        <taxon>Pseudonocardiales</taxon>
        <taxon>Pseudonocardiaceae</taxon>
        <taxon>Amycolatopsis</taxon>
    </lineage>
</organism>
<name>A0ABX1JHV8_9PSEU</name>
<proteinExistence type="predicted"/>